<proteinExistence type="predicted"/>
<dbReference type="EMBL" id="JABTTQ020000736">
    <property type="protein sequence ID" value="KAK6138367.1"/>
    <property type="molecule type" value="Genomic_DNA"/>
</dbReference>
<dbReference type="PANTHER" id="PTHR31286:SF153">
    <property type="entry name" value="DUF4283 DOMAIN PROTEIN"/>
    <property type="match status" value="1"/>
</dbReference>
<dbReference type="PANTHER" id="PTHR31286">
    <property type="entry name" value="GLYCINE-RICH CELL WALL STRUCTURAL PROTEIN 1.8-LIKE"/>
    <property type="match status" value="1"/>
</dbReference>
<evidence type="ECO:0000313" key="4">
    <source>
        <dbReference type="Proteomes" id="UP001318860"/>
    </source>
</evidence>
<dbReference type="Pfam" id="PF14111">
    <property type="entry name" value="DUF4283"/>
    <property type="match status" value="1"/>
</dbReference>
<keyword evidence="4" id="KW-1185">Reference proteome</keyword>
<gene>
    <name evidence="3" type="ORF">DH2020_027896</name>
</gene>
<dbReference type="InterPro" id="IPR025836">
    <property type="entry name" value="Zn_knuckle_CX2CX4HX4C"/>
</dbReference>
<feature type="domain" description="DUF4283" evidence="1">
    <location>
        <begin position="34"/>
        <end position="117"/>
    </location>
</feature>
<dbReference type="InterPro" id="IPR040256">
    <property type="entry name" value="At4g02000-like"/>
</dbReference>
<evidence type="ECO:0000259" key="1">
    <source>
        <dbReference type="Pfam" id="PF14111"/>
    </source>
</evidence>
<organism evidence="3 4">
    <name type="scientific">Rehmannia glutinosa</name>
    <name type="common">Chinese foxglove</name>
    <dbReference type="NCBI Taxonomy" id="99300"/>
    <lineage>
        <taxon>Eukaryota</taxon>
        <taxon>Viridiplantae</taxon>
        <taxon>Streptophyta</taxon>
        <taxon>Embryophyta</taxon>
        <taxon>Tracheophyta</taxon>
        <taxon>Spermatophyta</taxon>
        <taxon>Magnoliopsida</taxon>
        <taxon>eudicotyledons</taxon>
        <taxon>Gunneridae</taxon>
        <taxon>Pentapetalae</taxon>
        <taxon>asterids</taxon>
        <taxon>lamiids</taxon>
        <taxon>Lamiales</taxon>
        <taxon>Orobanchaceae</taxon>
        <taxon>Rehmannieae</taxon>
        <taxon>Rehmannia</taxon>
    </lineage>
</organism>
<protein>
    <recommendedName>
        <fullName evidence="5">CCHC-type domain-containing protein</fullName>
    </recommendedName>
</protein>
<evidence type="ECO:0000313" key="3">
    <source>
        <dbReference type="EMBL" id="KAK6138367.1"/>
    </source>
</evidence>
<evidence type="ECO:0000259" key="2">
    <source>
        <dbReference type="Pfam" id="PF14392"/>
    </source>
</evidence>
<evidence type="ECO:0008006" key="5">
    <source>
        <dbReference type="Google" id="ProtNLM"/>
    </source>
</evidence>
<reference evidence="3 4" key="1">
    <citation type="journal article" date="2021" name="Comput. Struct. Biotechnol. J.">
        <title>De novo genome assembly of the potent medicinal plant Rehmannia glutinosa using nanopore technology.</title>
        <authorList>
            <person name="Ma L."/>
            <person name="Dong C."/>
            <person name="Song C."/>
            <person name="Wang X."/>
            <person name="Zheng X."/>
            <person name="Niu Y."/>
            <person name="Chen S."/>
            <person name="Feng W."/>
        </authorList>
    </citation>
    <scope>NUCLEOTIDE SEQUENCE [LARGE SCALE GENOMIC DNA]</scope>
    <source>
        <strain evidence="3">DH-2019</strain>
    </source>
</reference>
<feature type="domain" description="Zinc knuckle CX2CX4HX4C" evidence="2">
    <location>
        <begin position="175"/>
        <end position="223"/>
    </location>
</feature>
<dbReference type="InterPro" id="IPR025558">
    <property type="entry name" value="DUF4283"/>
</dbReference>
<dbReference type="Pfam" id="PF14392">
    <property type="entry name" value="zf-CCHC_4"/>
    <property type="match status" value="1"/>
</dbReference>
<dbReference type="Proteomes" id="UP001318860">
    <property type="component" value="Unassembled WGS sequence"/>
</dbReference>
<comment type="caution">
    <text evidence="3">The sequence shown here is derived from an EMBL/GenBank/DDBJ whole genome shotgun (WGS) entry which is preliminary data.</text>
</comment>
<sequence>METPLEDLYERMRLEEEEENGLVIEQEESDESAKSFQWCLAGRFLTNRSINFLAMKNTLASLWRPVKGVLIKELGPNMFLFQFFHELDIQRVESNGPWTFDNQLLLTKRLTEGEQPSKVIIFHTAMWVQVFDLPIGFMTERVCINIGNFIGSFLESDPKNFQGGWKNYLRIRVSLDTRNPIKRRMKIKKTGGEWAWINFKYERLPSFCFLCGRLGHSEKFCEKLYDSITIPVEKPYGIWLRASNRRFDQQGRSQWLRETPSEFNSGKEQDNRADVEMSRAPCNEEAKNAELKNKEKGKGVAHGGNLGMVTTTYDSGDHIFGNPIFVHEDFEEVENEGLTFSDIKRRRVEDNSENNRDTHGPVCKANDSSAYISTPQVEGLENINVCSLMKTDSVAWDVDLLIDIFNARDVSLICKIPLPNSPKADSWIWTWDSNGVYTVKSGYRKLCEGLSSYRIKSILIGKVLGPKVPPKAKHMVWKACQDILPFESV</sequence>
<accession>A0ABR0VTT8</accession>
<name>A0ABR0VTT8_REHGL</name>